<dbReference type="SUPFAM" id="SSF52540">
    <property type="entry name" value="P-loop containing nucleoside triphosphate hydrolases"/>
    <property type="match status" value="1"/>
</dbReference>
<dbReference type="Gene3D" id="3.40.50.300">
    <property type="entry name" value="P-loop containing nucleotide triphosphate hydrolases"/>
    <property type="match status" value="1"/>
</dbReference>
<reference evidence="2 3" key="1">
    <citation type="submission" date="2019-09" db="EMBL/GenBank/DDBJ databases">
        <title>Genome sequence of Adhaeribacter sp. M2.</title>
        <authorList>
            <person name="Srinivasan S."/>
        </authorList>
    </citation>
    <scope>NUCLEOTIDE SEQUENCE [LARGE SCALE GENOMIC DNA]</scope>
    <source>
        <strain evidence="2 3">M2</strain>
    </source>
</reference>
<protein>
    <recommendedName>
        <fullName evidence="4">Thymidylate kinase-like domain-containing protein</fullName>
    </recommendedName>
</protein>
<keyword evidence="1" id="KW-0812">Transmembrane</keyword>
<dbReference type="InterPro" id="IPR027417">
    <property type="entry name" value="P-loop_NTPase"/>
</dbReference>
<dbReference type="EMBL" id="VTWT01000002">
    <property type="protein sequence ID" value="KAA9340714.1"/>
    <property type="molecule type" value="Genomic_DNA"/>
</dbReference>
<evidence type="ECO:0000256" key="1">
    <source>
        <dbReference type="SAM" id="Phobius"/>
    </source>
</evidence>
<name>A0A5N1J4C8_9BACT</name>
<keyword evidence="3" id="KW-1185">Reference proteome</keyword>
<keyword evidence="1" id="KW-0472">Membrane</keyword>
<organism evidence="2 3">
    <name type="scientific">Adhaeribacter soli</name>
    <dbReference type="NCBI Taxonomy" id="2607655"/>
    <lineage>
        <taxon>Bacteria</taxon>
        <taxon>Pseudomonadati</taxon>
        <taxon>Bacteroidota</taxon>
        <taxon>Cytophagia</taxon>
        <taxon>Cytophagales</taxon>
        <taxon>Hymenobacteraceae</taxon>
        <taxon>Adhaeribacter</taxon>
    </lineage>
</organism>
<comment type="caution">
    <text evidence="2">The sequence shown here is derived from an EMBL/GenBank/DDBJ whole genome shotgun (WGS) entry which is preliminary data.</text>
</comment>
<dbReference type="Proteomes" id="UP000326570">
    <property type="component" value="Unassembled WGS sequence"/>
</dbReference>
<evidence type="ECO:0000313" key="3">
    <source>
        <dbReference type="Proteomes" id="UP000326570"/>
    </source>
</evidence>
<evidence type="ECO:0000313" key="2">
    <source>
        <dbReference type="EMBL" id="KAA9340714.1"/>
    </source>
</evidence>
<proteinExistence type="predicted"/>
<gene>
    <name evidence="2" type="ORF">F0P94_04615</name>
</gene>
<keyword evidence="1" id="KW-1133">Transmembrane helix</keyword>
<accession>A0A5N1J4C8</accession>
<feature type="transmembrane region" description="Helical" evidence="1">
    <location>
        <begin position="82"/>
        <end position="105"/>
    </location>
</feature>
<sequence>MLKLNLKIMFRFKTKETDTRARKDDIFHHAGAIVVECVGPPGSGKTTNCKSFSGLLKKKNLNVCLSDDLKAYIRKMSKARKLLLLAETLVLRGHLLLFYTAALAFNKIYSFDSIYRYLRLSIFNQALQKFIKNKEVDIVLLDQWIIQELWSATIFKLPTYTKVKDHLKPFYFKTDFVLYFDIAAETASERISNRATRLSRFDLMGPDKRLEELLKYNGYLFELYQNSGCKQKHLFTTDQIPDQNAEKFFQHLKKFTK</sequence>
<dbReference type="AlphaFoldDB" id="A0A5N1J4C8"/>
<evidence type="ECO:0008006" key="4">
    <source>
        <dbReference type="Google" id="ProtNLM"/>
    </source>
</evidence>